<proteinExistence type="inferred from homology"/>
<gene>
    <name evidence="8" type="ORF">LUZ63_014288</name>
</gene>
<dbReference type="GO" id="GO:0016020">
    <property type="term" value="C:membrane"/>
    <property type="evidence" value="ECO:0007669"/>
    <property type="project" value="UniProtKB-SubCell"/>
</dbReference>
<dbReference type="Gene3D" id="2.30.30.60">
    <property type="match status" value="1"/>
</dbReference>
<sequence>MKPYATLINQAPENLQTLTSHSSLTKTKITLLRSQSAYAKNFKLQMFQSKRCLVSKPPSIIAIGRRAFSSNVVPGNLNNAATWTELLGKSNHASIDATTDFGDKAKEISEALMPHLQLLFHSNTSLQEAVVPVCGTLLGTLIAWFAIPVLFGKLYKYVCWNPALAILGVTAEIQIPYKISIWNALEDPVKFLVVFMAFSQIGSIVAPAISADLPQLWRGALVLTLVWFLQRWKINSFSIAVDNETNLRLDRDKLSFLENLSSLGVGLIAVIGLSEAFDIGVESILTFSGVGGVATAYGAKDMLSNMLSGLFLQFTKPFSIGDNIKAGSIEGEVTEIGLTTTSLLDAEKFPVVVPNSVFSSQMIVKKSRAQWHSSVIKTPLKIEDIEKIPLISEEIKKVLNSNPKVFLERDAPFCYLSRLEGSSGELTISCNLKAMKKDELLAAEQEILIQAVKTIRRFSLAALLTVQSKE</sequence>
<keyword evidence="5 6" id="KW-0472">Membrane</keyword>
<evidence type="ECO:0000256" key="2">
    <source>
        <dbReference type="ARBA" id="ARBA00008017"/>
    </source>
</evidence>
<comment type="caution">
    <text evidence="8">The sequence shown here is derived from an EMBL/GenBank/DDBJ whole genome shotgun (WGS) entry which is preliminary data.</text>
</comment>
<comment type="similarity">
    <text evidence="2">Belongs to the MscS (TC 1.A.23) family.</text>
</comment>
<dbReference type="PANTHER" id="PTHR30566:SF5">
    <property type="entry name" value="MECHANOSENSITIVE ION CHANNEL PROTEIN 1, MITOCHONDRIAL-RELATED"/>
    <property type="match status" value="1"/>
</dbReference>
<keyword evidence="3 6" id="KW-0812">Transmembrane</keyword>
<evidence type="ECO:0000259" key="7">
    <source>
        <dbReference type="Pfam" id="PF00924"/>
    </source>
</evidence>
<dbReference type="InterPro" id="IPR010920">
    <property type="entry name" value="LSM_dom_sf"/>
</dbReference>
<dbReference type="Pfam" id="PF00924">
    <property type="entry name" value="MS_channel_2nd"/>
    <property type="match status" value="1"/>
</dbReference>
<dbReference type="EMBL" id="JAMQYH010000004">
    <property type="protein sequence ID" value="KAJ1690133.1"/>
    <property type="molecule type" value="Genomic_DNA"/>
</dbReference>
<evidence type="ECO:0000256" key="4">
    <source>
        <dbReference type="ARBA" id="ARBA00022989"/>
    </source>
</evidence>
<protein>
    <recommendedName>
        <fullName evidence="7">Mechanosensitive ion channel MscS domain-containing protein</fullName>
    </recommendedName>
</protein>
<dbReference type="InterPro" id="IPR011014">
    <property type="entry name" value="MscS_channel_TM-2"/>
</dbReference>
<name>A0A9Q0HLG6_9POAL</name>
<evidence type="ECO:0000256" key="5">
    <source>
        <dbReference type="ARBA" id="ARBA00023136"/>
    </source>
</evidence>
<reference evidence="8" key="1">
    <citation type="journal article" date="2022" name="Cell">
        <title>Repeat-based holocentromeres influence genome architecture and karyotype evolution.</title>
        <authorList>
            <person name="Hofstatter P.G."/>
            <person name="Thangavel G."/>
            <person name="Lux T."/>
            <person name="Neumann P."/>
            <person name="Vondrak T."/>
            <person name="Novak P."/>
            <person name="Zhang M."/>
            <person name="Costa L."/>
            <person name="Castellani M."/>
            <person name="Scott A."/>
            <person name="Toegelov H."/>
            <person name="Fuchs J."/>
            <person name="Mata-Sucre Y."/>
            <person name="Dias Y."/>
            <person name="Vanzela A.L.L."/>
            <person name="Huettel B."/>
            <person name="Almeida C.C.S."/>
            <person name="Simkova H."/>
            <person name="Souza G."/>
            <person name="Pedrosa-Harand A."/>
            <person name="Macas J."/>
            <person name="Mayer K.F.X."/>
            <person name="Houben A."/>
            <person name="Marques A."/>
        </authorList>
    </citation>
    <scope>NUCLEOTIDE SEQUENCE</scope>
    <source>
        <strain evidence="8">RhyBre1mFocal</strain>
    </source>
</reference>
<dbReference type="AlphaFoldDB" id="A0A9Q0HLG6"/>
<evidence type="ECO:0000313" key="8">
    <source>
        <dbReference type="EMBL" id="KAJ1690133.1"/>
    </source>
</evidence>
<organism evidence="8 9">
    <name type="scientific">Rhynchospora breviuscula</name>
    <dbReference type="NCBI Taxonomy" id="2022672"/>
    <lineage>
        <taxon>Eukaryota</taxon>
        <taxon>Viridiplantae</taxon>
        <taxon>Streptophyta</taxon>
        <taxon>Embryophyta</taxon>
        <taxon>Tracheophyta</taxon>
        <taxon>Spermatophyta</taxon>
        <taxon>Magnoliopsida</taxon>
        <taxon>Liliopsida</taxon>
        <taxon>Poales</taxon>
        <taxon>Cyperaceae</taxon>
        <taxon>Cyperoideae</taxon>
        <taxon>Rhynchosporeae</taxon>
        <taxon>Rhynchospora</taxon>
    </lineage>
</organism>
<dbReference type="InterPro" id="IPR023408">
    <property type="entry name" value="MscS_beta-dom_sf"/>
</dbReference>
<keyword evidence="4 6" id="KW-1133">Transmembrane helix</keyword>
<comment type="subcellular location">
    <subcellularLocation>
        <location evidence="1">Membrane</location>
        <topology evidence="1">Multi-pass membrane protein</topology>
    </subcellularLocation>
</comment>
<evidence type="ECO:0000256" key="3">
    <source>
        <dbReference type="ARBA" id="ARBA00022692"/>
    </source>
</evidence>
<evidence type="ECO:0000256" key="6">
    <source>
        <dbReference type="SAM" id="Phobius"/>
    </source>
</evidence>
<dbReference type="Proteomes" id="UP001151287">
    <property type="component" value="Unassembled WGS sequence"/>
</dbReference>
<dbReference type="OrthoDB" id="567160at2759"/>
<evidence type="ECO:0000313" key="9">
    <source>
        <dbReference type="Proteomes" id="UP001151287"/>
    </source>
</evidence>
<evidence type="ECO:0000256" key="1">
    <source>
        <dbReference type="ARBA" id="ARBA00004141"/>
    </source>
</evidence>
<dbReference type="GO" id="GO:0055085">
    <property type="term" value="P:transmembrane transport"/>
    <property type="evidence" value="ECO:0007669"/>
    <property type="project" value="InterPro"/>
</dbReference>
<dbReference type="SUPFAM" id="SSF82861">
    <property type="entry name" value="Mechanosensitive channel protein MscS (YggB), transmembrane region"/>
    <property type="match status" value="1"/>
</dbReference>
<dbReference type="SUPFAM" id="SSF50182">
    <property type="entry name" value="Sm-like ribonucleoproteins"/>
    <property type="match status" value="1"/>
</dbReference>
<accession>A0A9Q0HLG6</accession>
<keyword evidence="9" id="KW-1185">Reference proteome</keyword>
<feature type="domain" description="Mechanosensitive ion channel MscS" evidence="7">
    <location>
        <begin position="301"/>
        <end position="363"/>
    </location>
</feature>
<feature type="transmembrane region" description="Helical" evidence="6">
    <location>
        <begin position="129"/>
        <end position="151"/>
    </location>
</feature>
<dbReference type="PANTHER" id="PTHR30566">
    <property type="entry name" value="YNAI-RELATED MECHANOSENSITIVE ION CHANNEL"/>
    <property type="match status" value="1"/>
</dbReference>
<dbReference type="InterPro" id="IPR006685">
    <property type="entry name" value="MscS_channel_2nd"/>
</dbReference>
<dbReference type="Gene3D" id="1.10.287.1260">
    <property type="match status" value="1"/>
</dbReference>